<dbReference type="Proteomes" id="UP000694523">
    <property type="component" value="Unplaced"/>
</dbReference>
<keyword evidence="7" id="KW-1185">Reference proteome</keyword>
<feature type="region of interest" description="Disordered" evidence="5">
    <location>
        <begin position="895"/>
        <end position="914"/>
    </location>
</feature>
<accession>A0A8C6ST44</accession>
<evidence type="ECO:0000256" key="2">
    <source>
        <dbReference type="ARBA" id="ARBA00022553"/>
    </source>
</evidence>
<feature type="compositionally biased region" description="Basic and acidic residues" evidence="5">
    <location>
        <begin position="198"/>
        <end position="220"/>
    </location>
</feature>
<evidence type="ECO:0000313" key="7">
    <source>
        <dbReference type="Proteomes" id="UP000694523"/>
    </source>
</evidence>
<keyword evidence="3" id="KW-0677">Repeat</keyword>
<feature type="compositionally biased region" description="Basic and acidic residues" evidence="5">
    <location>
        <begin position="977"/>
        <end position="991"/>
    </location>
</feature>
<feature type="region of interest" description="Disordered" evidence="5">
    <location>
        <begin position="1403"/>
        <end position="1434"/>
    </location>
</feature>
<feature type="compositionally biased region" description="Basic and acidic residues" evidence="5">
    <location>
        <begin position="1419"/>
        <end position="1433"/>
    </location>
</feature>
<keyword evidence="4" id="KW-0472">Membrane</keyword>
<feature type="region of interest" description="Disordered" evidence="5">
    <location>
        <begin position="1602"/>
        <end position="1629"/>
    </location>
</feature>
<dbReference type="Gene3D" id="1.20.58.60">
    <property type="match status" value="2"/>
</dbReference>
<dbReference type="SUPFAM" id="SSF46966">
    <property type="entry name" value="Spectrin repeat"/>
    <property type="match status" value="2"/>
</dbReference>
<feature type="compositionally biased region" description="Basic and acidic residues" evidence="5">
    <location>
        <begin position="1343"/>
        <end position="1353"/>
    </location>
</feature>
<feature type="region of interest" description="Disordered" evidence="5">
    <location>
        <begin position="1055"/>
        <end position="1078"/>
    </location>
</feature>
<dbReference type="InterPro" id="IPR018159">
    <property type="entry name" value="Spectrin/alpha-actinin"/>
</dbReference>
<evidence type="ECO:0000256" key="1">
    <source>
        <dbReference type="ARBA" id="ARBA00004308"/>
    </source>
</evidence>
<comment type="subcellular location">
    <subcellularLocation>
        <location evidence="1">Endomembrane system</location>
    </subcellularLocation>
</comment>
<keyword evidence="2" id="KW-0597">Phosphoprotein</keyword>
<reference evidence="6" key="1">
    <citation type="submission" date="2025-08" db="UniProtKB">
        <authorList>
            <consortium name="Ensembl"/>
        </authorList>
    </citation>
    <scope>IDENTIFICATION</scope>
</reference>
<feature type="compositionally biased region" description="Acidic residues" evidence="5">
    <location>
        <begin position="1703"/>
        <end position="1714"/>
    </location>
</feature>
<feature type="compositionally biased region" description="Basic and acidic residues" evidence="5">
    <location>
        <begin position="1055"/>
        <end position="1069"/>
    </location>
</feature>
<dbReference type="SMART" id="SM00150">
    <property type="entry name" value="SPEC"/>
    <property type="match status" value="3"/>
</dbReference>
<reference evidence="6" key="2">
    <citation type="submission" date="2025-09" db="UniProtKB">
        <authorList>
            <consortium name="Ensembl"/>
        </authorList>
    </citation>
    <scope>IDENTIFICATION</scope>
</reference>
<protein>
    <submittedName>
        <fullName evidence="6">A kinase (PRKA) anchor protein 6</fullName>
    </submittedName>
</protein>
<feature type="region of interest" description="Disordered" evidence="5">
    <location>
        <begin position="192"/>
        <end position="303"/>
    </location>
</feature>
<feature type="compositionally biased region" description="Polar residues" evidence="5">
    <location>
        <begin position="953"/>
        <end position="965"/>
    </location>
</feature>
<dbReference type="PANTHER" id="PTHR14514:SF2">
    <property type="entry name" value="A-KINASE ANCHOR PROTEIN 6"/>
    <property type="match status" value="1"/>
</dbReference>
<evidence type="ECO:0000256" key="4">
    <source>
        <dbReference type="ARBA" id="ARBA00023136"/>
    </source>
</evidence>
<feature type="compositionally biased region" description="Acidic residues" evidence="5">
    <location>
        <begin position="1163"/>
        <end position="1174"/>
    </location>
</feature>
<evidence type="ECO:0000256" key="3">
    <source>
        <dbReference type="ARBA" id="ARBA00022737"/>
    </source>
</evidence>
<feature type="region of interest" description="Disordered" evidence="5">
    <location>
        <begin position="946"/>
        <end position="1024"/>
    </location>
</feature>
<dbReference type="PANTHER" id="PTHR14514">
    <property type="entry name" value="PKA ANCHORING PROTEIN"/>
    <property type="match status" value="1"/>
</dbReference>
<feature type="region of interest" description="Disordered" evidence="5">
    <location>
        <begin position="1155"/>
        <end position="1180"/>
    </location>
</feature>
<sequence length="1727" mass="193243">LVIPKPNVPSLRCQKPPPLHTGADWKVVLHLPEIEKWLRAAADRVTQLSHSVSQDREMRHVDAHLLQLKDVCEDISDHVEQIHALLETEFSLKLLSYSVNIIVDIRSVQLLWHQLRVSVLVLKERLLQGLQDSNGNFTRQTDILQAFTQQDTPTRLEDLTEEDDCGALTIRCSQNYFSLDCGITAFELSDYSPSEEAQGEHPSQHEHSELEQENRDKSEDLETGSETTTQCNSECSKRHLTRGGHSAEASPTHPSRPKRAALLTDPEGTSRDEGEAAGADPNTRLQTRAELSDSAPSLMEPPDRNGFWLELDKVYPHDEVSEKKGLPLNILVLLSDPHRPHWFGSEEFLALPAQLRKTELLAMNLESLAKTVPLVSVGNRAVLASQLYLFIFPLRRQLLPRRCSPSSSSDAALSLDESLESGRISELHSEDEAGIVDRGVTAPPMDRAGRDALMQKLLQHLQRQEQEPHVWTRMESLVQKLDGFISWLQDSLDATENWTQPRQDLESLRVYLATHLSFKLNVDSHSSLKDGIMEEGRVLLNSISSHHSALRDILHMVSAQWEQLQKQIRRQHGWMLRALRCVQSRLFYQFHQSHEALSFEAQRAALEQMAVRLNSLQYTSPASRRSTAQTKTNSLQELEAEFQELSDWLMDMDAMVTDSHQLMMSEEQRHHLFKVRHTRRTTLLSRLDSFRRSGNDLPRELILSVHSSSVRSAGCPSLLSAAPAGVSGRSTLSPLTASLLDQLESRIKELKSWLRDTELLIFNSCLRNTMEPTQQLDSFKSLCSDIRARRRGVSSVLKLCQKLLGPTAELSPEAQQHQEALQLLSINLERRWEAIVMQALQWQNRLKRELGDEQVPGNFLEPGLVDLHQVTSLQNGGTSGILADDSWEWDETDMTISESKEETQEPDPTLDLNARNGDSIKVYQVYSIHQVELYAQPQFPRAKSIDKHKPLTKSLSKDSQFSSVESLPDILGGLQKRNQERRDGKVRKGFERGVSVSSRRSESESGIDTGDAETASSGTQDFDGFEGKLEKAEDRKGFEGTREFLDGKSVEERRKGRFLMEDSKQDKKSYTQRRKPRKCAGEAVEIMINGRGILTPPDSDSDAEFENATSFHELSFEQQSALENQFSPVLSQGSSLESLLAMGVELFPIQRSASLEGANRSVEEEEEEEDEETAGSEGLISVKEVSAGELSTRTLDLLKRLENIQSPLGGKMTRSVSDMALVSASPNRIPASPSLGGKVSPLSGISSHLSPPPLIHESSASLNELSSTDDLSAASDDFKSKQAFLDPAGAANANFYCKKHGNRLDEPDVASLSMVVNVSSACTDDEDDNSDLLSSSTLTEEELGVRDETEERFSATSSANEDDFDGPFGLDYMQKELQNWIRTPFSKSEIGLKDELQCGSNIGSNRNAEKAGLNSSKLNETKRGKRAEEENRRNATRSYISQFVDDVENGNIDQSCFKSKDADAELLREEASVFTKKGETLRDSYVYAKGIAQDVSDFFSQTESRKQNVSLTSRRALLQPPPRGFYSDEAGGGGGGEEDVHSFVMEIIDLTNARMNGEEAQSREEAANIRDKVLEHSHRPVQLRQGDFYSYLSLSSHDSDCGEVLQLSDDNNIPSPPPERDTGAPHPMHPLSPDIRDEETLFSACTEEVYLGPPLCYSLAAPKRQRKLFHREDPRGVPEALRFESGNMREQRDSYYSVLEARDGEDGDDGELELDNNTAPKRGERSI</sequence>
<dbReference type="Ensembl" id="ENSNMLT00000009315.1">
    <property type="protein sequence ID" value="ENSNMLP00000008192.1"/>
    <property type="gene ID" value="ENSNMLG00000005419.1"/>
</dbReference>
<organism evidence="6 7">
    <name type="scientific">Neogobius melanostomus</name>
    <name type="common">round goby</name>
    <dbReference type="NCBI Taxonomy" id="47308"/>
    <lineage>
        <taxon>Eukaryota</taxon>
        <taxon>Metazoa</taxon>
        <taxon>Chordata</taxon>
        <taxon>Craniata</taxon>
        <taxon>Vertebrata</taxon>
        <taxon>Euteleostomi</taxon>
        <taxon>Actinopterygii</taxon>
        <taxon>Neopterygii</taxon>
        <taxon>Teleostei</taxon>
        <taxon>Neoteleostei</taxon>
        <taxon>Acanthomorphata</taxon>
        <taxon>Gobiaria</taxon>
        <taxon>Gobiiformes</taxon>
        <taxon>Gobioidei</taxon>
        <taxon>Gobiidae</taxon>
        <taxon>Benthophilinae</taxon>
        <taxon>Neogobiini</taxon>
        <taxon>Neogobius</taxon>
    </lineage>
</organism>
<evidence type="ECO:0000313" key="6">
    <source>
        <dbReference type="Ensembl" id="ENSNMLP00000008192.1"/>
    </source>
</evidence>
<feature type="compositionally biased region" description="Polar residues" evidence="5">
    <location>
        <begin position="224"/>
        <end position="234"/>
    </location>
</feature>
<name>A0A8C6ST44_9GOBI</name>
<proteinExistence type="predicted"/>
<evidence type="ECO:0000256" key="5">
    <source>
        <dbReference type="SAM" id="MobiDB-lite"/>
    </source>
</evidence>
<feature type="region of interest" description="Disordered" evidence="5">
    <location>
        <begin position="1701"/>
        <end position="1727"/>
    </location>
</feature>
<feature type="region of interest" description="Disordered" evidence="5">
    <location>
        <begin position="1322"/>
        <end position="1366"/>
    </location>
</feature>